<protein>
    <submittedName>
        <fullName evidence="11">Uncharacterized protein</fullName>
    </submittedName>
</protein>
<keyword evidence="3" id="KW-0134">Cell wall</keyword>
<evidence type="ECO:0000256" key="5">
    <source>
        <dbReference type="ARBA" id="ARBA00022729"/>
    </source>
</evidence>
<evidence type="ECO:0000256" key="9">
    <source>
        <dbReference type="SAM" id="MobiDB-lite"/>
    </source>
</evidence>
<dbReference type="Pfam" id="PF00560">
    <property type="entry name" value="LRR_1"/>
    <property type="match status" value="1"/>
</dbReference>
<evidence type="ECO:0000256" key="7">
    <source>
        <dbReference type="ARBA" id="ARBA00023136"/>
    </source>
</evidence>
<comment type="subcellular location">
    <subcellularLocation>
        <location evidence="2">Membrane</location>
    </subcellularLocation>
    <subcellularLocation>
        <location evidence="1">Secreted</location>
        <location evidence="1">Cell wall</location>
    </subcellularLocation>
</comment>
<keyword evidence="10" id="KW-1133">Transmembrane helix</keyword>
<organism evidence="11 12">
    <name type="scientific">Prunus dulcis</name>
    <name type="common">Almond</name>
    <name type="synonym">Amygdalus dulcis</name>
    <dbReference type="NCBI Taxonomy" id="3755"/>
    <lineage>
        <taxon>Eukaryota</taxon>
        <taxon>Viridiplantae</taxon>
        <taxon>Streptophyta</taxon>
        <taxon>Embryophyta</taxon>
        <taxon>Tracheophyta</taxon>
        <taxon>Spermatophyta</taxon>
        <taxon>Magnoliopsida</taxon>
        <taxon>eudicotyledons</taxon>
        <taxon>Gunneridae</taxon>
        <taxon>Pentapetalae</taxon>
        <taxon>rosids</taxon>
        <taxon>fabids</taxon>
        <taxon>Rosales</taxon>
        <taxon>Rosaceae</taxon>
        <taxon>Amygdaloideae</taxon>
        <taxon>Amygdaleae</taxon>
        <taxon>Prunus</taxon>
    </lineage>
</organism>
<feature type="transmembrane region" description="Helical" evidence="10">
    <location>
        <begin position="208"/>
        <end position="231"/>
    </location>
</feature>
<evidence type="ECO:0000313" key="12">
    <source>
        <dbReference type="Proteomes" id="UP001054821"/>
    </source>
</evidence>
<evidence type="ECO:0000256" key="4">
    <source>
        <dbReference type="ARBA" id="ARBA00022614"/>
    </source>
</evidence>
<dbReference type="PANTHER" id="PTHR48054">
    <property type="entry name" value="RECEPTOR KINASE-LIKE PROTEIN XA21"/>
    <property type="match status" value="1"/>
</dbReference>
<dbReference type="Pfam" id="PF13855">
    <property type="entry name" value="LRR_8"/>
    <property type="match status" value="1"/>
</dbReference>
<keyword evidence="6" id="KW-0677">Repeat</keyword>
<keyword evidence="7 10" id="KW-0472">Membrane</keyword>
<dbReference type="EMBL" id="JAJFAZ020000004">
    <property type="protein sequence ID" value="KAI5336005.1"/>
    <property type="molecule type" value="Genomic_DNA"/>
</dbReference>
<evidence type="ECO:0000256" key="10">
    <source>
        <dbReference type="SAM" id="Phobius"/>
    </source>
</evidence>
<evidence type="ECO:0000256" key="1">
    <source>
        <dbReference type="ARBA" id="ARBA00004191"/>
    </source>
</evidence>
<evidence type="ECO:0000256" key="6">
    <source>
        <dbReference type="ARBA" id="ARBA00022737"/>
    </source>
</evidence>
<keyword evidence="10" id="KW-0812">Transmembrane</keyword>
<sequence length="354" mass="39147">MTYMKKSKNFSFFIYQNCEALIDLLRALNDSSGRITDWNYNLVFSWSHVTCRNGNVISLSLASNGFSGTLSPSITKLKFLASLDFQDNSLTGLLPIYLANMTHLQNLNLANNNFRGPIPNTWGELSNLKHLVLRGNHISGHIPDTLSNISGLTELDLSSNELTGRVPMQFFTIPKFNFTGARLACGSSLKQPCASGSVLRVSTKKSKLGTVITSASCGLTVILLIGALFAYRYYRMHKLTHDVFVDVTGSSSSELRTPVFNVENYEFWSIRMKTILKSHGLWDLVENGFDASDPTKEKGKEEGSKAAEEEKSTSAEILIKDARALGLIQGAVSDQIFPRIVNEETSKGAWDILK</sequence>
<proteinExistence type="inferred from homology"/>
<keyword evidence="12" id="KW-1185">Reference proteome</keyword>
<dbReference type="InterPro" id="IPR032675">
    <property type="entry name" value="LRR_dom_sf"/>
</dbReference>
<keyword evidence="3" id="KW-0964">Secreted</keyword>
<dbReference type="AlphaFoldDB" id="A0AAD4W315"/>
<name>A0AAD4W315_PRUDU</name>
<dbReference type="InterPro" id="IPR001611">
    <property type="entry name" value="Leu-rich_rpt"/>
</dbReference>
<comment type="similarity">
    <text evidence="8">Belongs to the polygalacturonase-inhibiting protein family.</text>
</comment>
<reference evidence="11 12" key="1">
    <citation type="journal article" date="2022" name="G3 (Bethesda)">
        <title>Whole-genome sequence and methylome profiling of the almond [Prunus dulcis (Mill.) D.A. Webb] cultivar 'Nonpareil'.</title>
        <authorList>
            <person name="D'Amico-Willman K.M."/>
            <person name="Ouma W.Z."/>
            <person name="Meulia T."/>
            <person name="Sideli G.M."/>
            <person name="Gradziel T.M."/>
            <person name="Fresnedo-Ramirez J."/>
        </authorList>
    </citation>
    <scope>NUCLEOTIDE SEQUENCE [LARGE SCALE GENOMIC DNA]</scope>
    <source>
        <strain evidence="11">Clone GOH B32 T37-40</strain>
    </source>
</reference>
<evidence type="ECO:0000256" key="2">
    <source>
        <dbReference type="ARBA" id="ARBA00004370"/>
    </source>
</evidence>
<dbReference type="GO" id="GO:0016020">
    <property type="term" value="C:membrane"/>
    <property type="evidence" value="ECO:0007669"/>
    <property type="project" value="UniProtKB-SubCell"/>
</dbReference>
<feature type="region of interest" description="Disordered" evidence="9">
    <location>
        <begin position="293"/>
        <end position="312"/>
    </location>
</feature>
<keyword evidence="4" id="KW-0433">Leucine-rich repeat</keyword>
<comment type="caution">
    <text evidence="11">The sequence shown here is derived from an EMBL/GenBank/DDBJ whole genome shotgun (WGS) entry which is preliminary data.</text>
</comment>
<keyword evidence="5" id="KW-0732">Signal</keyword>
<dbReference type="PANTHER" id="PTHR48054:SF82">
    <property type="entry name" value="LRR RECEPTOR-LIKE SERINE_THREONINE-PROTEIN KINASE FLS2"/>
    <property type="match status" value="1"/>
</dbReference>
<evidence type="ECO:0000256" key="8">
    <source>
        <dbReference type="ARBA" id="ARBA00038043"/>
    </source>
</evidence>
<gene>
    <name evidence="11" type="ORF">L3X38_026139</name>
</gene>
<accession>A0AAD4W315</accession>
<dbReference type="SUPFAM" id="SSF52058">
    <property type="entry name" value="L domain-like"/>
    <property type="match status" value="1"/>
</dbReference>
<dbReference type="Proteomes" id="UP001054821">
    <property type="component" value="Chromosome 4"/>
</dbReference>
<evidence type="ECO:0000313" key="11">
    <source>
        <dbReference type="EMBL" id="KAI5336005.1"/>
    </source>
</evidence>
<dbReference type="InterPro" id="IPR052592">
    <property type="entry name" value="LRR-RLK"/>
</dbReference>
<dbReference type="FunFam" id="3.80.10.10:FF:000400">
    <property type="entry name" value="Nuclear pore complex protein NUP107"/>
    <property type="match status" value="1"/>
</dbReference>
<dbReference type="Pfam" id="PF14223">
    <property type="entry name" value="Retrotran_gag_2"/>
    <property type="match status" value="1"/>
</dbReference>
<evidence type="ECO:0000256" key="3">
    <source>
        <dbReference type="ARBA" id="ARBA00022512"/>
    </source>
</evidence>
<dbReference type="Gene3D" id="3.80.10.10">
    <property type="entry name" value="Ribonuclease Inhibitor"/>
    <property type="match status" value="1"/>
</dbReference>